<evidence type="ECO:0008006" key="2">
    <source>
        <dbReference type="Google" id="ProtNLM"/>
    </source>
</evidence>
<organism evidence="1">
    <name type="scientific">Acidicaldus sp</name>
    <dbReference type="NCBI Taxonomy" id="1872105"/>
    <lineage>
        <taxon>Bacteria</taxon>
        <taxon>Pseudomonadati</taxon>
        <taxon>Pseudomonadota</taxon>
        <taxon>Alphaproteobacteria</taxon>
        <taxon>Acetobacterales</taxon>
        <taxon>Acetobacteraceae</taxon>
        <taxon>Acidicaldus</taxon>
    </lineage>
</organism>
<protein>
    <recommendedName>
        <fullName evidence="2">Regulatory protein RecX</fullName>
    </recommendedName>
</protein>
<comment type="caution">
    <text evidence="1">The sequence shown here is derived from an EMBL/GenBank/DDBJ whole genome shotgun (WGS) entry which is preliminary data.</text>
</comment>
<gene>
    <name evidence="1" type="ORF">ENY07_03155</name>
</gene>
<name>A0A8J4M5L1_9PROT</name>
<accession>A0A8J4M5L1</accession>
<evidence type="ECO:0000313" key="1">
    <source>
        <dbReference type="EMBL" id="HGC42208.1"/>
    </source>
</evidence>
<dbReference type="AlphaFoldDB" id="A0A8J4M5L1"/>
<sequence>MPVSFAAIWRLIAGDATACRHRIGLRDQRGTRSGPYFPPLARFPNRARRAILAAVTPPASAPPPPDAALLHEAALAHLARFASSAAGLARVLERRIARWQREAAVTGEAATVEQQGAAARLAAREVVARLVAAGVIDDAAFAATRAARLNRAGRSRRGIAAHLAARGIAGKTLRAALPENPEAELAAALALARRRRLGPFHPTPPTGAPDASETRRALAILARAGFSRAIAEAALAMAPAQAEALVLRLLRG</sequence>
<proteinExistence type="predicted"/>
<reference evidence="1" key="1">
    <citation type="journal article" date="2020" name="mSystems">
        <title>Genome- and Community-Level Interaction Insights into Carbon Utilization and Element Cycling Functions of Hydrothermarchaeota in Hydrothermal Sediment.</title>
        <authorList>
            <person name="Zhou Z."/>
            <person name="Liu Y."/>
            <person name="Xu W."/>
            <person name="Pan J."/>
            <person name="Luo Z.H."/>
            <person name="Li M."/>
        </authorList>
    </citation>
    <scope>NUCLEOTIDE SEQUENCE</scope>
    <source>
        <strain evidence="1">SpSt-997</strain>
    </source>
</reference>
<dbReference type="EMBL" id="DTQM01000062">
    <property type="protein sequence ID" value="HGC42208.1"/>
    <property type="molecule type" value="Genomic_DNA"/>
</dbReference>